<keyword evidence="5" id="KW-0677">Repeat</keyword>
<dbReference type="PANTHER" id="PTHR14344">
    <property type="entry name" value="WD REPEAT PROTEIN"/>
    <property type="match status" value="1"/>
</dbReference>
<keyword evidence="2" id="KW-0963">Cytoplasm</keyword>
<dbReference type="Proteomes" id="UP000509704">
    <property type="component" value="Chromosome 5"/>
</dbReference>
<dbReference type="SUPFAM" id="SSF50998">
    <property type="entry name" value="Quinoprotein alcohol dehydrogenase-like"/>
    <property type="match status" value="1"/>
</dbReference>
<dbReference type="EMBL" id="CP058608">
    <property type="protein sequence ID" value="QLG73465.1"/>
    <property type="molecule type" value="Genomic_DNA"/>
</dbReference>
<evidence type="ECO:0000256" key="6">
    <source>
        <dbReference type="ARBA" id="ARBA00038255"/>
    </source>
</evidence>
<comment type="subcellular location">
    <subcellularLocation>
        <location evidence="1">Cytoplasm</location>
    </subcellularLocation>
</comment>
<dbReference type="GO" id="GO:0005737">
    <property type="term" value="C:cytoplasm"/>
    <property type="evidence" value="ECO:0007669"/>
    <property type="project" value="UniProtKB-SubCell"/>
</dbReference>
<keyword evidence="9" id="KW-1185">Reference proteome</keyword>
<dbReference type="SMART" id="SM00320">
    <property type="entry name" value="WD40"/>
    <property type="match status" value="6"/>
</dbReference>
<keyword evidence="4" id="KW-0819">tRNA processing</keyword>
<accession>A0A7H9B464</accession>
<dbReference type="PROSITE" id="PS00678">
    <property type="entry name" value="WD_REPEATS_1"/>
    <property type="match status" value="2"/>
</dbReference>
<evidence type="ECO:0000256" key="1">
    <source>
        <dbReference type="ARBA" id="ARBA00004496"/>
    </source>
</evidence>
<dbReference type="InterPro" id="IPR051973">
    <property type="entry name" value="tRNA_Anticodon_Mtase-Reg"/>
</dbReference>
<dbReference type="Gene3D" id="2.130.10.10">
    <property type="entry name" value="YVTN repeat-like/Quinoprotein amine dehydrogenase"/>
    <property type="match status" value="3"/>
</dbReference>
<name>A0A7H9B464_ZYGMR</name>
<dbReference type="GeneID" id="59237207"/>
<dbReference type="OrthoDB" id="66881at2759"/>
<sequence length="1004" mass="112754">MKEISHYGPSLCSKFHEKLVYVGYGSSIHVYDYHTGDIINECNIFHRNKVHHIRICTAGYALICGMKSFSVVKLDDLMSCSEVLNNERVIAECIISGEFSYECTQLYLLTCYNEVMVIDFQGKIISRNSVYGERSLLYSGSIKVMSKDEVYVNAGTVMGGVLIWNLFTAHMMHNLVGHIGSIFHVTLSDDGGFVASCSDDRSIRLWDFKTGSELSIGWGHTARIWQLKFFNDNKNLISISEDCTCRVWSISTHSEAKIELVQRNVFEVHLTKNAWSIDVHDGDMIAVSTGNDGRIKLTDLQLASRHGDEQECFSVQDISRSTGTKFENGEIIKGFQWYEFGLVAVTSLGNILTYTTNNGWRFQMNNTKFISYCYVNGVSDENVAVFSNNSGHIMMLKFNDDAEDVIAKSEYHASELSKTNNCMVCKYGSSHFLILLESPNPKDVFLCLIVNSATLAIEEKIPYSKPHNFSSSCVEVYQDNVLVGSRYSTLAIYSLKSGSNPYVVRRINPGDTTTSIKYIETVGGKAIFSVTNRDGYYNFIKINFNLDLHEQDTPVTVIHSNKIVRGFLEHAYMDSSGDYIIHGFKSNLFYIYNETKGYEITSEACGGAHRQWRLSSTSDGWILVYIKASNIFFRRFHKRAIPETLRDGIHGREIRDIAIKKDKMYNKGYLFCTGSEDTSIKLCHFAKDSGRVTTFWTQRKHVSGLQRCAFINEDLFISSSAREELLLWEVDTESLERPFMNLRQVLPTSTTNPDLRIMDFSVQFIENNVGFILAAVYSDSAIKAWFFDMRNSTFHLLLDGKYETCCMLNVCLVQYQENLYVVTTPTDGHLVFYNISNCIPFKIKNQSVELISDEVQILSSALPNFDLKLPVHQSGIKALAHAIDSSGRLKFYTGGDDNAIGICTMTIEESTGKIEGHISAFKPNGAASTITSCGLIDQGKFLVTTSVDQLVKVWDISKDKISLEKSQYVTVADTGSSDSITTEDGSTTLLIGGVGLSIFQVPCE</sequence>
<dbReference type="PANTHER" id="PTHR14344:SF3">
    <property type="entry name" value="WD REPEAT-CONTAINING PROTEIN 6"/>
    <property type="match status" value="1"/>
</dbReference>
<evidence type="ECO:0000256" key="7">
    <source>
        <dbReference type="PROSITE-ProRule" id="PRU00221"/>
    </source>
</evidence>
<dbReference type="InterPro" id="IPR019775">
    <property type="entry name" value="WD40_repeat_CS"/>
</dbReference>
<dbReference type="PROSITE" id="PS50294">
    <property type="entry name" value="WD_REPEATS_REGION"/>
    <property type="match status" value="1"/>
</dbReference>
<dbReference type="RefSeq" id="XP_037145192.1">
    <property type="nucleotide sequence ID" value="XM_037289297.1"/>
</dbReference>
<evidence type="ECO:0000313" key="9">
    <source>
        <dbReference type="Proteomes" id="UP000509704"/>
    </source>
</evidence>
<comment type="similarity">
    <text evidence="6">Belongs to the WD repeat WDR6 family.</text>
</comment>
<evidence type="ECO:0000256" key="2">
    <source>
        <dbReference type="ARBA" id="ARBA00022490"/>
    </source>
</evidence>
<reference evidence="8 9" key="1">
    <citation type="submission" date="2020-07" db="EMBL/GenBank/DDBJ databases">
        <title>The yeast mating-type switching endonuclease HO is a domesticated member of an unorthodox homing genetic element family.</title>
        <authorList>
            <person name="Coughlan A.Y."/>
            <person name="Lombardi L."/>
            <person name="Braun-Galleani S."/>
            <person name="Martos A.R."/>
            <person name="Galeote V."/>
            <person name="Bigey F."/>
            <person name="Dequin S."/>
            <person name="Byrne K.P."/>
            <person name="Wolfe K.H."/>
        </authorList>
    </citation>
    <scope>NUCLEOTIDE SEQUENCE [LARGE SCALE GENOMIC DNA]</scope>
    <source>
        <strain evidence="8 9">NRRL Y-6702</strain>
    </source>
</reference>
<protein>
    <recommendedName>
        <fullName evidence="10">Anaphase-promoting complex subunit 4 WD40 domain-containing protein</fullName>
    </recommendedName>
</protein>
<dbReference type="Pfam" id="PF00400">
    <property type="entry name" value="WD40"/>
    <property type="match status" value="3"/>
</dbReference>
<feature type="repeat" description="WD" evidence="7">
    <location>
        <begin position="175"/>
        <end position="216"/>
    </location>
</feature>
<dbReference type="GO" id="GO:0030488">
    <property type="term" value="P:tRNA methylation"/>
    <property type="evidence" value="ECO:0007669"/>
    <property type="project" value="TreeGrafter"/>
</dbReference>
<dbReference type="KEGG" id="zmk:HG535_0E05490"/>
<dbReference type="InterPro" id="IPR015943">
    <property type="entry name" value="WD40/YVTN_repeat-like_dom_sf"/>
</dbReference>
<dbReference type="SUPFAM" id="SSF50978">
    <property type="entry name" value="WD40 repeat-like"/>
    <property type="match status" value="2"/>
</dbReference>
<organism evidence="8 9">
    <name type="scientific">Zygotorulaspora mrakii</name>
    <name type="common">Zygosaccharomyces mrakii</name>
    <dbReference type="NCBI Taxonomy" id="42260"/>
    <lineage>
        <taxon>Eukaryota</taxon>
        <taxon>Fungi</taxon>
        <taxon>Dikarya</taxon>
        <taxon>Ascomycota</taxon>
        <taxon>Saccharomycotina</taxon>
        <taxon>Saccharomycetes</taxon>
        <taxon>Saccharomycetales</taxon>
        <taxon>Saccharomycetaceae</taxon>
        <taxon>Zygotorulaspora</taxon>
    </lineage>
</organism>
<evidence type="ECO:0000256" key="5">
    <source>
        <dbReference type="ARBA" id="ARBA00022737"/>
    </source>
</evidence>
<dbReference type="AlphaFoldDB" id="A0A7H9B464"/>
<feature type="repeat" description="WD" evidence="7">
    <location>
        <begin position="217"/>
        <end position="258"/>
    </location>
</feature>
<gene>
    <name evidence="8" type="ORF">HG535_0E05490</name>
</gene>
<dbReference type="InterPro" id="IPR001680">
    <property type="entry name" value="WD40_rpt"/>
</dbReference>
<evidence type="ECO:0000256" key="4">
    <source>
        <dbReference type="ARBA" id="ARBA00022694"/>
    </source>
</evidence>
<dbReference type="InterPro" id="IPR011047">
    <property type="entry name" value="Quinoprotein_ADH-like_sf"/>
</dbReference>
<feature type="repeat" description="WD" evidence="7">
    <location>
        <begin position="923"/>
        <end position="964"/>
    </location>
</feature>
<dbReference type="PROSITE" id="PS50082">
    <property type="entry name" value="WD_REPEATS_2"/>
    <property type="match status" value="3"/>
</dbReference>
<evidence type="ECO:0000256" key="3">
    <source>
        <dbReference type="ARBA" id="ARBA00022574"/>
    </source>
</evidence>
<proteinExistence type="inferred from homology"/>
<dbReference type="InterPro" id="IPR036322">
    <property type="entry name" value="WD40_repeat_dom_sf"/>
</dbReference>
<evidence type="ECO:0000313" key="8">
    <source>
        <dbReference type="EMBL" id="QLG73465.1"/>
    </source>
</evidence>
<keyword evidence="3 7" id="KW-0853">WD repeat</keyword>
<evidence type="ECO:0008006" key="10">
    <source>
        <dbReference type="Google" id="ProtNLM"/>
    </source>
</evidence>